<feature type="domain" description="DinB-like" evidence="1">
    <location>
        <begin position="24"/>
        <end position="148"/>
    </location>
</feature>
<accession>A0A285UNN3</accession>
<dbReference type="OrthoDB" id="2964295at2"/>
<dbReference type="InterPro" id="IPR034660">
    <property type="entry name" value="DinB/YfiT-like"/>
</dbReference>
<gene>
    <name evidence="2" type="ORF">SAMN05877842_11153</name>
</gene>
<sequence>MHKNKEDILIHLEYSIDFVKKLLEVSEENWRTPISKDKWTVAEVVGHLAPWDEFLLNDRLPYLLDNTPLPIGPDVDELNRQSAEISRSKSKEEIISNFINVRRNLIITINNLDDELWDRNLNLGETSLTLDEYLKGFKDHDLHHINQINKVVNVASL</sequence>
<evidence type="ECO:0000259" key="1">
    <source>
        <dbReference type="Pfam" id="PF12867"/>
    </source>
</evidence>
<protein>
    <submittedName>
        <fullName evidence="2">DinB family protein</fullName>
    </submittedName>
</protein>
<dbReference type="AlphaFoldDB" id="A0A285UNN3"/>
<name>A0A285UNN3_9BACL</name>
<dbReference type="Pfam" id="PF12867">
    <property type="entry name" value="DinB_2"/>
    <property type="match status" value="1"/>
</dbReference>
<dbReference type="EMBL" id="OBQC01000011">
    <property type="protein sequence ID" value="SOC41841.1"/>
    <property type="molecule type" value="Genomic_DNA"/>
</dbReference>
<proteinExistence type="predicted"/>
<dbReference type="RefSeq" id="WP_097150258.1">
    <property type="nucleotide sequence ID" value="NZ_OBQC01000011.1"/>
</dbReference>
<organism evidence="2 3">
    <name type="scientific">Ureibacillus acetophenoni</name>
    <dbReference type="NCBI Taxonomy" id="614649"/>
    <lineage>
        <taxon>Bacteria</taxon>
        <taxon>Bacillati</taxon>
        <taxon>Bacillota</taxon>
        <taxon>Bacilli</taxon>
        <taxon>Bacillales</taxon>
        <taxon>Caryophanaceae</taxon>
        <taxon>Ureibacillus</taxon>
    </lineage>
</organism>
<reference evidence="3" key="1">
    <citation type="submission" date="2017-08" db="EMBL/GenBank/DDBJ databases">
        <authorList>
            <person name="Varghese N."/>
            <person name="Submissions S."/>
        </authorList>
    </citation>
    <scope>NUCLEOTIDE SEQUENCE [LARGE SCALE GENOMIC DNA]</scope>
    <source>
        <strain evidence="3">JC23</strain>
    </source>
</reference>
<evidence type="ECO:0000313" key="2">
    <source>
        <dbReference type="EMBL" id="SOC41841.1"/>
    </source>
</evidence>
<dbReference type="Proteomes" id="UP000219252">
    <property type="component" value="Unassembled WGS sequence"/>
</dbReference>
<dbReference type="InterPro" id="IPR024775">
    <property type="entry name" value="DinB-like"/>
</dbReference>
<keyword evidence="3" id="KW-1185">Reference proteome</keyword>
<dbReference type="Gene3D" id="1.20.120.450">
    <property type="entry name" value="dinb family like domain"/>
    <property type="match status" value="1"/>
</dbReference>
<evidence type="ECO:0000313" key="3">
    <source>
        <dbReference type="Proteomes" id="UP000219252"/>
    </source>
</evidence>
<dbReference type="SUPFAM" id="SSF109854">
    <property type="entry name" value="DinB/YfiT-like putative metalloenzymes"/>
    <property type="match status" value="1"/>
</dbReference>